<evidence type="ECO:0000256" key="5">
    <source>
        <dbReference type="ARBA" id="ARBA00023242"/>
    </source>
</evidence>
<dbReference type="RefSeq" id="XP_056491403.1">
    <property type="nucleotide sequence ID" value="XM_056628669.1"/>
</dbReference>
<keyword evidence="1" id="KW-0479">Metal-binding</keyword>
<protein>
    <recommendedName>
        <fullName evidence="7">Zn(2)-C6 fungal-type domain-containing protein</fullName>
    </recommendedName>
</protein>
<dbReference type="InterPro" id="IPR050987">
    <property type="entry name" value="AtrR-like"/>
</dbReference>
<dbReference type="SMART" id="SM00906">
    <property type="entry name" value="Fungal_trans"/>
    <property type="match status" value="1"/>
</dbReference>
<gene>
    <name evidence="8" type="ORF">N7509_004032</name>
</gene>
<accession>A0A9W9W693</accession>
<keyword evidence="9" id="KW-1185">Reference proteome</keyword>
<dbReference type="GO" id="GO:0000981">
    <property type="term" value="F:DNA-binding transcription factor activity, RNA polymerase II-specific"/>
    <property type="evidence" value="ECO:0007669"/>
    <property type="project" value="InterPro"/>
</dbReference>
<dbReference type="CDD" id="cd12148">
    <property type="entry name" value="fungal_TF_MHR"/>
    <property type="match status" value="1"/>
</dbReference>
<dbReference type="InterPro" id="IPR001138">
    <property type="entry name" value="Zn2Cys6_DnaBD"/>
</dbReference>
<dbReference type="CDD" id="cd00067">
    <property type="entry name" value="GAL4"/>
    <property type="match status" value="1"/>
</dbReference>
<keyword evidence="2" id="KW-0805">Transcription regulation</keyword>
<name>A0A9W9W693_9EURO</name>
<dbReference type="GO" id="GO:0008270">
    <property type="term" value="F:zinc ion binding"/>
    <property type="evidence" value="ECO:0007669"/>
    <property type="project" value="InterPro"/>
</dbReference>
<keyword evidence="3" id="KW-0238">DNA-binding</keyword>
<dbReference type="EMBL" id="JAPZBU010000005">
    <property type="protein sequence ID" value="KAJ5404161.1"/>
    <property type="molecule type" value="Genomic_DNA"/>
</dbReference>
<dbReference type="PANTHER" id="PTHR46910:SF23">
    <property type="entry name" value="THIAMINE REPRESSIBLE GENES REGULATORY PROTEIN THI1"/>
    <property type="match status" value="1"/>
</dbReference>
<keyword evidence="5" id="KW-0539">Nucleus</keyword>
<dbReference type="SUPFAM" id="SSF57701">
    <property type="entry name" value="Zn2/Cys6 DNA-binding domain"/>
    <property type="match status" value="1"/>
</dbReference>
<dbReference type="GO" id="GO:0003677">
    <property type="term" value="F:DNA binding"/>
    <property type="evidence" value="ECO:0007669"/>
    <property type="project" value="UniProtKB-KW"/>
</dbReference>
<feature type="domain" description="Zn(2)-C6 fungal-type" evidence="7">
    <location>
        <begin position="16"/>
        <end position="43"/>
    </location>
</feature>
<evidence type="ECO:0000313" key="8">
    <source>
        <dbReference type="EMBL" id="KAJ5404161.1"/>
    </source>
</evidence>
<dbReference type="PROSITE" id="PS50048">
    <property type="entry name" value="ZN2_CY6_FUNGAL_2"/>
    <property type="match status" value="1"/>
</dbReference>
<evidence type="ECO:0000256" key="2">
    <source>
        <dbReference type="ARBA" id="ARBA00023015"/>
    </source>
</evidence>
<comment type="caution">
    <text evidence="8">The sequence shown here is derived from an EMBL/GenBank/DDBJ whole genome shotgun (WGS) entry which is preliminary data.</text>
</comment>
<evidence type="ECO:0000259" key="7">
    <source>
        <dbReference type="PROSITE" id="PS50048"/>
    </source>
</evidence>
<reference evidence="8" key="2">
    <citation type="journal article" date="2023" name="IMA Fungus">
        <title>Comparative genomic study of the Penicillium genus elucidates a diverse pangenome and 15 lateral gene transfer events.</title>
        <authorList>
            <person name="Petersen C."/>
            <person name="Sorensen T."/>
            <person name="Nielsen M.R."/>
            <person name="Sondergaard T.E."/>
            <person name="Sorensen J.L."/>
            <person name="Fitzpatrick D.A."/>
            <person name="Frisvad J.C."/>
            <person name="Nielsen K.L."/>
        </authorList>
    </citation>
    <scope>NUCLEOTIDE SEQUENCE</scope>
    <source>
        <strain evidence="8">IBT 29677</strain>
    </source>
</reference>
<dbReference type="InterPro" id="IPR007219">
    <property type="entry name" value="XnlR_reg_dom"/>
</dbReference>
<evidence type="ECO:0000256" key="4">
    <source>
        <dbReference type="ARBA" id="ARBA00023163"/>
    </source>
</evidence>
<dbReference type="Pfam" id="PF04082">
    <property type="entry name" value="Fungal_trans"/>
    <property type="match status" value="1"/>
</dbReference>
<evidence type="ECO:0000313" key="9">
    <source>
        <dbReference type="Proteomes" id="UP001147747"/>
    </source>
</evidence>
<dbReference type="Gene3D" id="4.10.240.10">
    <property type="entry name" value="Zn(2)-C6 fungal-type DNA-binding domain"/>
    <property type="match status" value="1"/>
</dbReference>
<feature type="region of interest" description="Disordered" evidence="6">
    <location>
        <begin position="513"/>
        <end position="534"/>
    </location>
</feature>
<evidence type="ECO:0000256" key="3">
    <source>
        <dbReference type="ARBA" id="ARBA00023125"/>
    </source>
</evidence>
<dbReference type="GO" id="GO:0006351">
    <property type="term" value="P:DNA-templated transcription"/>
    <property type="evidence" value="ECO:0007669"/>
    <property type="project" value="InterPro"/>
</dbReference>
<dbReference type="PANTHER" id="PTHR46910">
    <property type="entry name" value="TRANSCRIPTION FACTOR PDR1"/>
    <property type="match status" value="1"/>
</dbReference>
<dbReference type="AlphaFoldDB" id="A0A9W9W693"/>
<evidence type="ECO:0000256" key="1">
    <source>
        <dbReference type="ARBA" id="ARBA00022723"/>
    </source>
</evidence>
<organism evidence="8 9">
    <name type="scientific">Penicillium cosmopolitanum</name>
    <dbReference type="NCBI Taxonomy" id="1131564"/>
    <lineage>
        <taxon>Eukaryota</taxon>
        <taxon>Fungi</taxon>
        <taxon>Dikarya</taxon>
        <taxon>Ascomycota</taxon>
        <taxon>Pezizomycotina</taxon>
        <taxon>Eurotiomycetes</taxon>
        <taxon>Eurotiomycetidae</taxon>
        <taxon>Eurotiales</taxon>
        <taxon>Aspergillaceae</taxon>
        <taxon>Penicillium</taxon>
    </lineage>
</organism>
<sequence>MKLKRWIIGNAQLERQCDDCRRMKEKCEGGTPCRRCLRFQRVCERRQAPKTTDFRPYIPAEQLAKADFRDLIDRSKYMERILKRTIKGIRIDSKSLAELADSLDADSDNASLVGSDAQEVEGLAMDDEACTMDPREDNTTHFSGEFSYWNFSMRLKEHFEQMGGLESRNTSDRNRGWDFPRAHQLRPGRDHLSAAISCCPPRPIAEFLARIFFKYVETHYFLVEESWLLERTSLLYEDRGSFTTKKGSEVIISILLTVFAIGSQYAHLESSTSKSTATEGQTFAEEDIGAIFYQQAIRLLPEIIEQSSLESVQACLLFGYYALPVDTSGLGYIYVNLAIRLGMQNGMHRRCKNNAFTTTMIETRNRVWWTAYLLERKISIFHGRPLSVLRTEIDATPPVYRPELDLVGTRTSVARAGASIQLIHFLEDLFGDVRNLRNCRKHQIPEIISSLLNSRSAMEKWWSSLPRELVSSSLQPVVHIRSVMHLQLEYCLVRMFIGRPFLLKKNMADSMNNSPANPESNVAEKTLSSEGLGSKNSLGPKELVDDCIKAAMEALDLLQELQDCGLGLARASYIEYSSCRASLLVLIAYSIQSFSEQYRTPLYKGLDMIREMSAAGESAQSEVSLIETLERALARLHSGVQLSQQGEIVPHERPISDYEAFRHWGSRVRKDVAFEAPNLATGPATSHTEDSIPQAGQSRDFYGIDQTVDMDFSQAFISPSEQDTDPFGALDPIFESPDFGSASTSFPAAWPTWTESQVLEQFLTNAEYGSTQSMDMSRE</sequence>
<dbReference type="GeneID" id="81367649"/>
<dbReference type="OrthoDB" id="3921198at2759"/>
<reference evidence="8" key="1">
    <citation type="submission" date="2022-12" db="EMBL/GenBank/DDBJ databases">
        <authorList>
            <person name="Petersen C."/>
        </authorList>
    </citation>
    <scope>NUCLEOTIDE SEQUENCE</scope>
    <source>
        <strain evidence="8">IBT 29677</strain>
    </source>
</reference>
<proteinExistence type="predicted"/>
<dbReference type="InterPro" id="IPR036864">
    <property type="entry name" value="Zn2-C6_fun-type_DNA-bd_sf"/>
</dbReference>
<dbReference type="Proteomes" id="UP001147747">
    <property type="component" value="Unassembled WGS sequence"/>
</dbReference>
<evidence type="ECO:0000256" key="6">
    <source>
        <dbReference type="SAM" id="MobiDB-lite"/>
    </source>
</evidence>
<keyword evidence="4" id="KW-0804">Transcription</keyword>